<evidence type="ECO:0000313" key="3">
    <source>
        <dbReference type="Proteomes" id="UP000198964"/>
    </source>
</evidence>
<sequence length="285" mass="31403">MKKALFFGLATLDIQYLVDQFPEENIKVKTHPPELLVGGPATNAAVAFSVLNGGANLVTAIGHHAFVPHFQQDFSQTNIQLTDLLANQPAVPVLATVITSANGNRTIFTHHPEEVEQNQSFSSLLDEVEPEIILLDGFYPHAAVQLCQEAKRRKIPIAFDGGSWKKHLPELLPLVDFAICSHDFKPPGCQTSGGVFDYLDQQCIPYKAITRGGSSILYQTSEDQAEIAVTEVDVVDSLGAGDFFHGAFCYYYLCSRDFVDALRRASLLASQTCRFKGTRSWINKI</sequence>
<keyword evidence="2" id="KW-0808">Transferase</keyword>
<dbReference type="EMBL" id="FONW01000003">
    <property type="protein sequence ID" value="SFF21261.1"/>
    <property type="molecule type" value="Genomic_DNA"/>
</dbReference>
<evidence type="ECO:0000259" key="1">
    <source>
        <dbReference type="Pfam" id="PF00294"/>
    </source>
</evidence>
<dbReference type="InterPro" id="IPR029056">
    <property type="entry name" value="Ribokinase-like"/>
</dbReference>
<protein>
    <submittedName>
        <fullName evidence="2">Sugar or nucleoside kinase, ribokinase family</fullName>
    </submittedName>
</protein>
<dbReference type="AlphaFoldDB" id="A0A1I2GXH2"/>
<gene>
    <name evidence="2" type="ORF">SAMN05216283_103137</name>
</gene>
<dbReference type="SUPFAM" id="SSF53613">
    <property type="entry name" value="Ribokinase-like"/>
    <property type="match status" value="1"/>
</dbReference>
<dbReference type="Pfam" id="PF00294">
    <property type="entry name" value="PfkB"/>
    <property type="match status" value="1"/>
</dbReference>
<reference evidence="2 3" key="1">
    <citation type="submission" date="2016-10" db="EMBL/GenBank/DDBJ databases">
        <authorList>
            <person name="de Groot N.N."/>
        </authorList>
    </citation>
    <scope>NUCLEOTIDE SEQUENCE [LARGE SCALE GENOMIC DNA]</scope>
    <source>
        <strain evidence="2 3">CGMCC 1.9156</strain>
    </source>
</reference>
<accession>A0A1I2GXH2</accession>
<organism evidence="2 3">
    <name type="scientific">Sunxiuqinia elliptica</name>
    <dbReference type="NCBI Taxonomy" id="655355"/>
    <lineage>
        <taxon>Bacteria</taxon>
        <taxon>Pseudomonadati</taxon>
        <taxon>Bacteroidota</taxon>
        <taxon>Bacteroidia</taxon>
        <taxon>Marinilabiliales</taxon>
        <taxon>Prolixibacteraceae</taxon>
        <taxon>Sunxiuqinia</taxon>
    </lineage>
</organism>
<keyword evidence="3" id="KW-1185">Reference proteome</keyword>
<dbReference type="PANTHER" id="PTHR42774">
    <property type="entry name" value="PHOSPHOTRANSFERASE SYSTEM TRANSPORT PROTEIN"/>
    <property type="match status" value="1"/>
</dbReference>
<dbReference type="PANTHER" id="PTHR42774:SF3">
    <property type="entry name" value="KETOHEXOKINASE"/>
    <property type="match status" value="1"/>
</dbReference>
<dbReference type="InterPro" id="IPR052562">
    <property type="entry name" value="Ketohexokinase-related"/>
</dbReference>
<dbReference type="InterPro" id="IPR011611">
    <property type="entry name" value="PfkB_dom"/>
</dbReference>
<dbReference type="Proteomes" id="UP000198964">
    <property type="component" value="Unassembled WGS sequence"/>
</dbReference>
<proteinExistence type="predicted"/>
<evidence type="ECO:0000313" key="2">
    <source>
        <dbReference type="EMBL" id="SFF21261.1"/>
    </source>
</evidence>
<dbReference type="STRING" id="655355.SAMN05216283_103137"/>
<feature type="domain" description="Carbohydrate kinase PfkB" evidence="1">
    <location>
        <begin position="1"/>
        <end position="280"/>
    </location>
</feature>
<keyword evidence="2" id="KW-0418">Kinase</keyword>
<dbReference type="Gene3D" id="3.40.1190.20">
    <property type="match status" value="1"/>
</dbReference>
<dbReference type="RefSeq" id="WP_093919564.1">
    <property type="nucleotide sequence ID" value="NZ_FONW01000003.1"/>
</dbReference>
<dbReference type="GO" id="GO:0016301">
    <property type="term" value="F:kinase activity"/>
    <property type="evidence" value="ECO:0007669"/>
    <property type="project" value="UniProtKB-KW"/>
</dbReference>
<name>A0A1I2GXH2_9BACT</name>